<comment type="caution">
    <text evidence="1">The sequence shown here is derived from an EMBL/GenBank/DDBJ whole genome shotgun (WGS) entry which is preliminary data.</text>
</comment>
<organism evidence="1 2">
    <name type="scientific">SAR86 cluster bacterium</name>
    <dbReference type="NCBI Taxonomy" id="2030880"/>
    <lineage>
        <taxon>Bacteria</taxon>
        <taxon>Pseudomonadati</taxon>
        <taxon>Pseudomonadota</taxon>
        <taxon>Gammaproteobacteria</taxon>
        <taxon>SAR86 cluster</taxon>
    </lineage>
</organism>
<dbReference type="EMBL" id="NVWI01000017">
    <property type="protein sequence ID" value="PCJ39216.1"/>
    <property type="molecule type" value="Genomic_DNA"/>
</dbReference>
<name>A0A2A5C757_9GAMM</name>
<dbReference type="AlphaFoldDB" id="A0A2A5C757"/>
<evidence type="ECO:0000313" key="2">
    <source>
        <dbReference type="Proteomes" id="UP000228987"/>
    </source>
</evidence>
<gene>
    <name evidence="1" type="ORF">COA71_14505</name>
</gene>
<dbReference type="Proteomes" id="UP000228987">
    <property type="component" value="Unassembled WGS sequence"/>
</dbReference>
<proteinExistence type="predicted"/>
<accession>A0A2A5C757</accession>
<sequence length="72" mass="8566">MNRYLLTEKQLFDFYMSEFGACLTGTAYYKSKERHVHNLIEKMDTIEDYIESETNNSIVINKVKKIEVRLLV</sequence>
<evidence type="ECO:0000313" key="1">
    <source>
        <dbReference type="EMBL" id="PCJ39216.1"/>
    </source>
</evidence>
<protein>
    <submittedName>
        <fullName evidence="1">Uncharacterized protein</fullName>
    </submittedName>
</protein>
<reference evidence="2" key="1">
    <citation type="submission" date="2017-08" db="EMBL/GenBank/DDBJ databases">
        <title>A dynamic microbial community with high functional redundancy inhabits the cold, oxic subseafloor aquifer.</title>
        <authorList>
            <person name="Tully B.J."/>
            <person name="Wheat C.G."/>
            <person name="Glazer B.T."/>
            <person name="Huber J.A."/>
        </authorList>
    </citation>
    <scope>NUCLEOTIDE SEQUENCE [LARGE SCALE GENOMIC DNA]</scope>
</reference>